<dbReference type="Proteomes" id="UP000027186">
    <property type="component" value="Chromosome"/>
</dbReference>
<dbReference type="InterPro" id="IPR017969">
    <property type="entry name" value="Heavy-metal-associated_CS"/>
</dbReference>
<organism evidence="3 4">
    <name type="scientific">Azospirillum argentinense</name>
    <dbReference type="NCBI Taxonomy" id="2970906"/>
    <lineage>
        <taxon>Bacteria</taxon>
        <taxon>Pseudomonadati</taxon>
        <taxon>Pseudomonadota</taxon>
        <taxon>Alphaproteobacteria</taxon>
        <taxon>Rhodospirillales</taxon>
        <taxon>Azospirillaceae</taxon>
        <taxon>Azospirillum</taxon>
    </lineage>
</organism>
<dbReference type="Pfam" id="PF00403">
    <property type="entry name" value="HMA"/>
    <property type="match status" value="1"/>
</dbReference>
<dbReference type="SUPFAM" id="SSF55008">
    <property type="entry name" value="HMA, heavy metal-associated domain"/>
    <property type="match status" value="1"/>
</dbReference>
<dbReference type="RefSeq" id="WP_038528284.1">
    <property type="nucleotide sequence ID" value="NZ_CP007793.1"/>
</dbReference>
<accession>A0A060DLS7</accession>
<dbReference type="AlphaFoldDB" id="A0A060DLS7"/>
<feature type="domain" description="HMA" evidence="2">
    <location>
        <begin position="1"/>
        <end position="64"/>
    </location>
</feature>
<dbReference type="EMBL" id="CP007793">
    <property type="protein sequence ID" value="AIB11958.1"/>
    <property type="molecule type" value="Genomic_DNA"/>
</dbReference>
<reference evidence="3 4" key="1">
    <citation type="journal article" date="2014" name="Genome Announc.">
        <title>Complete Genome Sequence of the Model Rhizosphere Strain Azospirillum brasilense Az39, Successfully Applied in Agriculture.</title>
        <authorList>
            <person name="Rivera D."/>
            <person name="Revale S."/>
            <person name="Molina R."/>
            <person name="Gualpa J."/>
            <person name="Puente M."/>
            <person name="Maroniche G."/>
            <person name="Paris G."/>
            <person name="Baker D."/>
            <person name="Clavijo B."/>
            <person name="McLay K."/>
            <person name="Spaepen S."/>
            <person name="Perticari A."/>
            <person name="Vazquez M."/>
            <person name="Wisniewski-Dye F."/>
            <person name="Watkins C."/>
            <person name="Martinez-Abarca F."/>
            <person name="Vanderleyden J."/>
            <person name="Cassan F."/>
        </authorList>
    </citation>
    <scope>NUCLEOTIDE SEQUENCE [LARGE SCALE GENOMIC DNA]</scope>
    <source>
        <strain evidence="3 4">Az39</strain>
    </source>
</reference>
<dbReference type="Gene3D" id="3.30.70.100">
    <property type="match status" value="1"/>
</dbReference>
<sequence length="68" mass="6488">MADTYKVGGMTCGGCARSVTNAIGKLAPGAAVTVDLDAGTVAVEGGVAPETVKKAVEGAGFDFGGQAA</sequence>
<evidence type="ECO:0000259" key="2">
    <source>
        <dbReference type="PROSITE" id="PS50846"/>
    </source>
</evidence>
<dbReference type="KEGG" id="abq:ABAZ39_08080"/>
<dbReference type="GO" id="GO:0046872">
    <property type="term" value="F:metal ion binding"/>
    <property type="evidence" value="ECO:0007669"/>
    <property type="project" value="UniProtKB-KW"/>
</dbReference>
<dbReference type="PROSITE" id="PS01047">
    <property type="entry name" value="HMA_1"/>
    <property type="match status" value="1"/>
</dbReference>
<dbReference type="CDD" id="cd00371">
    <property type="entry name" value="HMA"/>
    <property type="match status" value="1"/>
</dbReference>
<evidence type="ECO:0000313" key="4">
    <source>
        <dbReference type="Proteomes" id="UP000027186"/>
    </source>
</evidence>
<proteinExistence type="predicted"/>
<dbReference type="InterPro" id="IPR006121">
    <property type="entry name" value="HMA_dom"/>
</dbReference>
<keyword evidence="1" id="KW-0479">Metal-binding</keyword>
<protein>
    <submittedName>
        <fullName evidence="3">Heavy metal transporter</fullName>
    </submittedName>
</protein>
<evidence type="ECO:0000313" key="3">
    <source>
        <dbReference type="EMBL" id="AIB11958.1"/>
    </source>
</evidence>
<name>A0A060DLS7_9PROT</name>
<dbReference type="PROSITE" id="PS50846">
    <property type="entry name" value="HMA_2"/>
    <property type="match status" value="1"/>
</dbReference>
<dbReference type="InterPro" id="IPR036163">
    <property type="entry name" value="HMA_dom_sf"/>
</dbReference>
<gene>
    <name evidence="3" type="ORF">ABAZ39_08080</name>
</gene>
<evidence type="ECO:0000256" key="1">
    <source>
        <dbReference type="ARBA" id="ARBA00022723"/>
    </source>
</evidence>